<evidence type="ECO:0000313" key="10">
    <source>
        <dbReference type="Proteomes" id="UP000663833"/>
    </source>
</evidence>
<dbReference type="Proteomes" id="UP000663862">
    <property type="component" value="Unassembled WGS sequence"/>
</dbReference>
<evidence type="ECO:0000313" key="6">
    <source>
        <dbReference type="EMBL" id="CAF4219313.1"/>
    </source>
</evidence>
<feature type="region of interest" description="Disordered" evidence="1">
    <location>
        <begin position="162"/>
        <end position="189"/>
    </location>
</feature>
<feature type="compositionally biased region" description="Pro residues" evidence="1">
    <location>
        <begin position="250"/>
        <end position="262"/>
    </location>
</feature>
<feature type="compositionally biased region" description="Basic residues" evidence="1">
    <location>
        <begin position="169"/>
        <end position="180"/>
    </location>
</feature>
<feature type="compositionally biased region" description="Acidic residues" evidence="1">
    <location>
        <begin position="17"/>
        <end position="30"/>
    </location>
</feature>
<comment type="caution">
    <text evidence="5">The sequence shown here is derived from an EMBL/GenBank/DDBJ whole genome shotgun (WGS) entry which is preliminary data.</text>
</comment>
<sequence length="340" mass="38700">MLGKSNETLPKARDSFYDDGDGNGDDDDENSTVPATPVISSIRIVASKPPIYRQQSQSSSSPSRSSCDTDHDVTDVSSIGGEHHQVQQQRNHQRQQHQQQHQHEDHQRKLDHDPHHSFQLQSMRHVLLGSSVPTSRPPSPADPQQHLTKKQVRIVADDTDKDLQNHSQRSLRHHHHHHHQQQQPYIHGHTKDYRRVRLTSSAINRQKQQQRIERENLRILERLQHTRATSSLKRDELLSHYDRQIGYVTCPPPPPPPPPPLMPSHISLPSRPSSATIMSSTFSTSGKKSNNPSRPSSASHPMNSNNMRSRPPSASTSLHGSSRSSSARRPIWNDRWQQHE</sequence>
<evidence type="ECO:0000256" key="1">
    <source>
        <dbReference type="SAM" id="MobiDB-lite"/>
    </source>
</evidence>
<accession>A0A818QIW0</accession>
<dbReference type="OrthoDB" id="515313at2759"/>
<dbReference type="Proteomes" id="UP000663851">
    <property type="component" value="Unassembled WGS sequence"/>
</dbReference>
<name>A0A818QIW0_9BILA</name>
<reference evidence="5" key="1">
    <citation type="submission" date="2021-02" db="EMBL/GenBank/DDBJ databases">
        <authorList>
            <person name="Nowell W R."/>
        </authorList>
    </citation>
    <scope>NUCLEOTIDE SEQUENCE</scope>
</reference>
<dbReference type="AlphaFoldDB" id="A0A818QIW0"/>
<dbReference type="EMBL" id="CAJNXB010001112">
    <property type="protein sequence ID" value="CAF3131334.1"/>
    <property type="molecule type" value="Genomic_DNA"/>
</dbReference>
<dbReference type="EMBL" id="CAJOBP010000776">
    <property type="protein sequence ID" value="CAF4219313.1"/>
    <property type="molecule type" value="Genomic_DNA"/>
</dbReference>
<evidence type="ECO:0000313" key="3">
    <source>
        <dbReference type="EMBL" id="CAF3333547.1"/>
    </source>
</evidence>
<evidence type="ECO:0000313" key="5">
    <source>
        <dbReference type="EMBL" id="CAF3637897.1"/>
    </source>
</evidence>
<dbReference type="EMBL" id="CAJOBR010000322">
    <property type="protein sequence ID" value="CAF4496014.1"/>
    <property type="molecule type" value="Genomic_DNA"/>
</dbReference>
<dbReference type="Proteomes" id="UP000663833">
    <property type="component" value="Unassembled WGS sequence"/>
</dbReference>
<dbReference type="Proteomes" id="UP000663873">
    <property type="component" value="Unassembled WGS sequence"/>
</dbReference>
<feature type="region of interest" description="Disordered" evidence="1">
    <location>
        <begin position="245"/>
        <end position="340"/>
    </location>
</feature>
<evidence type="ECO:0000313" key="8">
    <source>
        <dbReference type="EMBL" id="CAF4468996.1"/>
    </source>
</evidence>
<dbReference type="Proteomes" id="UP000663872">
    <property type="component" value="Unassembled WGS sequence"/>
</dbReference>
<dbReference type="EMBL" id="CAJNYT010000140">
    <property type="protein sequence ID" value="CAF3333547.1"/>
    <property type="molecule type" value="Genomic_DNA"/>
</dbReference>
<evidence type="ECO:0000313" key="2">
    <source>
        <dbReference type="EMBL" id="CAF3131334.1"/>
    </source>
</evidence>
<dbReference type="Proteomes" id="UP000663869">
    <property type="component" value="Unassembled WGS sequence"/>
</dbReference>
<feature type="compositionally biased region" description="Polar residues" evidence="1">
    <location>
        <begin position="270"/>
        <end position="308"/>
    </location>
</feature>
<feature type="region of interest" description="Disordered" evidence="1">
    <location>
        <begin position="1"/>
        <end position="113"/>
    </location>
</feature>
<dbReference type="Proteomes" id="UP000663825">
    <property type="component" value="Unassembled WGS sequence"/>
</dbReference>
<dbReference type="EMBL" id="CAJOBQ010001234">
    <property type="protein sequence ID" value="CAF4468996.1"/>
    <property type="molecule type" value="Genomic_DNA"/>
</dbReference>
<organism evidence="5 10">
    <name type="scientific">Rotaria socialis</name>
    <dbReference type="NCBI Taxonomy" id="392032"/>
    <lineage>
        <taxon>Eukaryota</taxon>
        <taxon>Metazoa</taxon>
        <taxon>Spiralia</taxon>
        <taxon>Gnathifera</taxon>
        <taxon>Rotifera</taxon>
        <taxon>Eurotatoria</taxon>
        <taxon>Bdelloidea</taxon>
        <taxon>Philodinida</taxon>
        <taxon>Philodinidae</taxon>
        <taxon>Rotaria</taxon>
    </lineage>
</organism>
<feature type="compositionally biased region" description="Low complexity" evidence="1">
    <location>
        <begin position="53"/>
        <end position="66"/>
    </location>
</feature>
<feature type="region of interest" description="Disordered" evidence="1">
    <location>
        <begin position="129"/>
        <end position="150"/>
    </location>
</feature>
<gene>
    <name evidence="4" type="ORF">FME351_LOCUS16706</name>
    <name evidence="3" type="ORF">GRG538_LOCUS3898</name>
    <name evidence="7" type="ORF">HFQ381_LOCUS14186</name>
    <name evidence="5" type="ORF">LUA448_LOCUS32279</name>
    <name evidence="9" type="ORF">QYT958_LOCUS4277</name>
    <name evidence="2" type="ORF">TIS948_LOCUS8565</name>
    <name evidence="8" type="ORF">TSG867_LOCUS18481</name>
    <name evidence="6" type="ORF">UJA718_LOCUS7633</name>
</gene>
<evidence type="ECO:0000313" key="11">
    <source>
        <dbReference type="Proteomes" id="UP000663873"/>
    </source>
</evidence>
<dbReference type="Proteomes" id="UP000663848">
    <property type="component" value="Unassembled WGS sequence"/>
</dbReference>
<keyword evidence="11" id="KW-1185">Reference proteome</keyword>
<dbReference type="EMBL" id="CAJOBO010000917">
    <property type="protein sequence ID" value="CAF4311250.1"/>
    <property type="molecule type" value="Genomic_DNA"/>
</dbReference>
<feature type="compositionally biased region" description="Basic and acidic residues" evidence="1">
    <location>
        <begin position="101"/>
        <end position="113"/>
    </location>
</feature>
<feature type="compositionally biased region" description="Low complexity" evidence="1">
    <location>
        <begin position="313"/>
        <end position="325"/>
    </location>
</feature>
<dbReference type="EMBL" id="CAJNYU010002050">
    <property type="protein sequence ID" value="CAF3499773.1"/>
    <property type="molecule type" value="Genomic_DNA"/>
</dbReference>
<dbReference type="EMBL" id="CAJNYD010004814">
    <property type="protein sequence ID" value="CAF3637897.1"/>
    <property type="molecule type" value="Genomic_DNA"/>
</dbReference>
<evidence type="ECO:0000313" key="7">
    <source>
        <dbReference type="EMBL" id="CAF4311250.1"/>
    </source>
</evidence>
<protein>
    <submittedName>
        <fullName evidence="5">Uncharacterized protein</fullName>
    </submittedName>
</protein>
<proteinExistence type="predicted"/>
<evidence type="ECO:0000313" key="4">
    <source>
        <dbReference type="EMBL" id="CAF3499773.1"/>
    </source>
</evidence>
<evidence type="ECO:0000313" key="9">
    <source>
        <dbReference type="EMBL" id="CAF4496014.1"/>
    </source>
</evidence>